<gene>
    <name evidence="1" type="ORF">GCM10023335_67210</name>
</gene>
<accession>A0ABP9JFC6</accession>
<comment type="caution">
    <text evidence="1">The sequence shown here is derived from an EMBL/GenBank/DDBJ whole genome shotgun (WGS) entry which is preliminary data.</text>
</comment>
<evidence type="ECO:0000313" key="2">
    <source>
        <dbReference type="Proteomes" id="UP001501759"/>
    </source>
</evidence>
<keyword evidence="2" id="KW-1185">Reference proteome</keyword>
<name>A0ABP9JFC6_9ACTN</name>
<dbReference type="EMBL" id="BAABKB010000031">
    <property type="protein sequence ID" value="GAA5028886.1"/>
    <property type="molecule type" value="Genomic_DNA"/>
</dbReference>
<evidence type="ECO:0000313" key="1">
    <source>
        <dbReference type="EMBL" id="GAA5028886.1"/>
    </source>
</evidence>
<dbReference type="Proteomes" id="UP001501759">
    <property type="component" value="Unassembled WGS sequence"/>
</dbReference>
<organism evidence="1 2">
    <name type="scientific">Streptomyces siamensis</name>
    <dbReference type="NCBI Taxonomy" id="1274986"/>
    <lineage>
        <taxon>Bacteria</taxon>
        <taxon>Bacillati</taxon>
        <taxon>Actinomycetota</taxon>
        <taxon>Actinomycetes</taxon>
        <taxon>Kitasatosporales</taxon>
        <taxon>Streptomycetaceae</taxon>
        <taxon>Streptomyces</taxon>
    </lineage>
</organism>
<reference evidence="2" key="1">
    <citation type="journal article" date="2019" name="Int. J. Syst. Evol. Microbiol.">
        <title>The Global Catalogue of Microorganisms (GCM) 10K type strain sequencing project: providing services to taxonomists for standard genome sequencing and annotation.</title>
        <authorList>
            <consortium name="The Broad Institute Genomics Platform"/>
            <consortium name="The Broad Institute Genome Sequencing Center for Infectious Disease"/>
            <person name="Wu L."/>
            <person name="Ma J."/>
        </authorList>
    </citation>
    <scope>NUCLEOTIDE SEQUENCE [LARGE SCALE GENOMIC DNA]</scope>
    <source>
        <strain evidence="2">JCM 18409</strain>
    </source>
</reference>
<proteinExistence type="predicted"/>
<sequence length="106" mass="11651">MVCSASASFAGAVCEDRVAVLARHTQAGHGCGQWLIEDDVRGFLAGCEWIKRAAQQDPRPPRPRRPFVRDELGYMELDRHGAELLSQELTGREEKKGVAIASNESS</sequence>
<protein>
    <submittedName>
        <fullName evidence="1">Uncharacterized protein</fullName>
    </submittedName>
</protein>